<evidence type="ECO:0000313" key="2">
    <source>
        <dbReference type="Proteomes" id="UP000048926"/>
    </source>
</evidence>
<name>A0A0M6Y6K8_9HYPH</name>
<reference evidence="2" key="1">
    <citation type="submission" date="2015-07" db="EMBL/GenBank/DDBJ databases">
        <authorList>
            <person name="Rodrigo-Torres Lidia"/>
            <person name="Arahal R.David."/>
        </authorList>
    </citation>
    <scope>NUCLEOTIDE SEQUENCE [LARGE SCALE GENOMIC DNA]</scope>
    <source>
        <strain evidence="2">CECT 4801</strain>
    </source>
</reference>
<sequence>MTAINWIPVVSGKRPAQYKQVLIGRAATAGNKTTLPGFWNGEHFYAVGIAETTEFVNATHWAEFPEAPDA</sequence>
<accession>A0A0M6Y6K8</accession>
<dbReference type="EMBL" id="CXST01000002">
    <property type="protein sequence ID" value="CTQ45732.1"/>
    <property type="molecule type" value="Genomic_DNA"/>
</dbReference>
<organism evidence="1 2">
    <name type="scientific">Roseibium aggregatum</name>
    <dbReference type="NCBI Taxonomy" id="187304"/>
    <lineage>
        <taxon>Bacteria</taxon>
        <taxon>Pseudomonadati</taxon>
        <taxon>Pseudomonadota</taxon>
        <taxon>Alphaproteobacteria</taxon>
        <taxon>Hyphomicrobiales</taxon>
        <taxon>Stappiaceae</taxon>
        <taxon>Roseibium</taxon>
    </lineage>
</organism>
<proteinExistence type="predicted"/>
<evidence type="ECO:0008006" key="3">
    <source>
        <dbReference type="Google" id="ProtNLM"/>
    </source>
</evidence>
<dbReference type="RefSeq" id="WP_055658944.1">
    <property type="nucleotide sequence ID" value="NZ_CXST01000002.1"/>
</dbReference>
<keyword evidence="2" id="KW-1185">Reference proteome</keyword>
<dbReference type="AlphaFoldDB" id="A0A0M6Y6K8"/>
<evidence type="ECO:0000313" key="1">
    <source>
        <dbReference type="EMBL" id="CTQ45732.1"/>
    </source>
</evidence>
<dbReference type="Proteomes" id="UP000048926">
    <property type="component" value="Unassembled WGS sequence"/>
</dbReference>
<protein>
    <recommendedName>
        <fullName evidence="3">DUF551 domain-containing protein</fullName>
    </recommendedName>
</protein>
<gene>
    <name evidence="1" type="ORF">LAL4801_04187</name>
</gene>